<evidence type="ECO:0000313" key="3">
    <source>
        <dbReference type="EMBL" id="MCW8085931.1"/>
    </source>
</evidence>
<keyword evidence="4" id="KW-1185">Reference proteome</keyword>
<sequence>MPSLFLITLLALGLGGAAWAQSSLGQSGTLPPPRASGAAPAAPSAPRQAAPAQQNRPAAQLRPAAQGQRPASGTARPAAPARPAQPGQAQTRRPPQTPPHAE</sequence>
<keyword evidence="2" id="KW-0732">Signal</keyword>
<gene>
    <name evidence="3" type="ORF">OF850_09860</name>
</gene>
<proteinExistence type="predicted"/>
<reference evidence="3 4" key="1">
    <citation type="submission" date="2022-10" db="EMBL/GenBank/DDBJ databases">
        <title>Roseococcus glaciei nov., sp. nov., isolated from glacier.</title>
        <authorList>
            <person name="Liu Q."/>
            <person name="Xin Y.-H."/>
        </authorList>
    </citation>
    <scope>NUCLEOTIDE SEQUENCE [LARGE SCALE GENOMIC DNA]</scope>
    <source>
        <strain evidence="3 4">MDT2-1-1</strain>
    </source>
</reference>
<evidence type="ECO:0000256" key="2">
    <source>
        <dbReference type="SAM" id="SignalP"/>
    </source>
</evidence>
<evidence type="ECO:0000256" key="1">
    <source>
        <dbReference type="SAM" id="MobiDB-lite"/>
    </source>
</evidence>
<protein>
    <submittedName>
        <fullName evidence="3">Uncharacterized protein</fullName>
    </submittedName>
</protein>
<dbReference type="Proteomes" id="UP001526430">
    <property type="component" value="Unassembled WGS sequence"/>
</dbReference>
<organism evidence="3 4">
    <name type="scientific">Sabulicella glaciei</name>
    <dbReference type="NCBI Taxonomy" id="2984948"/>
    <lineage>
        <taxon>Bacteria</taxon>
        <taxon>Pseudomonadati</taxon>
        <taxon>Pseudomonadota</taxon>
        <taxon>Alphaproteobacteria</taxon>
        <taxon>Acetobacterales</taxon>
        <taxon>Acetobacteraceae</taxon>
        <taxon>Sabulicella</taxon>
    </lineage>
</organism>
<comment type="caution">
    <text evidence="3">The sequence shown here is derived from an EMBL/GenBank/DDBJ whole genome shotgun (WGS) entry which is preliminary data.</text>
</comment>
<feature type="signal peptide" evidence="2">
    <location>
        <begin position="1"/>
        <end position="20"/>
    </location>
</feature>
<dbReference type="EMBL" id="JAPFQI010000006">
    <property type="protein sequence ID" value="MCW8085931.1"/>
    <property type="molecule type" value="Genomic_DNA"/>
</dbReference>
<feature type="region of interest" description="Disordered" evidence="1">
    <location>
        <begin position="20"/>
        <end position="102"/>
    </location>
</feature>
<feature type="compositionally biased region" description="Low complexity" evidence="1">
    <location>
        <begin position="35"/>
        <end position="94"/>
    </location>
</feature>
<feature type="non-terminal residue" evidence="3">
    <location>
        <position position="102"/>
    </location>
</feature>
<accession>A0ABT3NUU5</accession>
<evidence type="ECO:0000313" key="4">
    <source>
        <dbReference type="Proteomes" id="UP001526430"/>
    </source>
</evidence>
<name>A0ABT3NUU5_9PROT</name>
<feature type="chain" id="PRO_5045878864" evidence="2">
    <location>
        <begin position="21"/>
        <end position="102"/>
    </location>
</feature>